<keyword evidence="4" id="KW-1003">Cell membrane</keyword>
<dbReference type="PANTHER" id="PTHR12418:SF19">
    <property type="entry name" value="ACYL-COENZYME A THIOESTERASE THEM4"/>
    <property type="match status" value="1"/>
</dbReference>
<evidence type="ECO:0000256" key="10">
    <source>
        <dbReference type="ARBA" id="ARBA00023098"/>
    </source>
</evidence>
<comment type="catalytic activity">
    <reaction evidence="21">
        <text>decanoyl-CoA + H2O = decanoate + CoA + H(+)</text>
        <dbReference type="Rhea" id="RHEA:40059"/>
        <dbReference type="ChEBI" id="CHEBI:15377"/>
        <dbReference type="ChEBI" id="CHEBI:15378"/>
        <dbReference type="ChEBI" id="CHEBI:27689"/>
        <dbReference type="ChEBI" id="CHEBI:57287"/>
        <dbReference type="ChEBI" id="CHEBI:61430"/>
    </reaction>
    <physiologicalReaction direction="left-to-right" evidence="21">
        <dbReference type="Rhea" id="RHEA:40060"/>
    </physiologicalReaction>
</comment>
<name>A0A7K3VWW4_9ACTN</name>
<evidence type="ECO:0000256" key="22">
    <source>
        <dbReference type="ARBA" id="ARBA00048074"/>
    </source>
</evidence>
<evidence type="ECO:0000256" key="1">
    <source>
        <dbReference type="ARBA" id="ARBA00004170"/>
    </source>
</evidence>
<evidence type="ECO:0000256" key="11">
    <source>
        <dbReference type="ARBA" id="ARBA00023136"/>
    </source>
</evidence>
<keyword evidence="10" id="KW-0443">Lipid metabolism</keyword>
<proteinExistence type="inferred from homology"/>
<dbReference type="EMBL" id="JAAGWF010000004">
    <property type="protein sequence ID" value="NEK56828.1"/>
    <property type="molecule type" value="Genomic_DNA"/>
</dbReference>
<dbReference type="Proteomes" id="UP000470246">
    <property type="component" value="Unassembled WGS sequence"/>
</dbReference>
<comment type="catalytic activity">
    <reaction evidence="22">
        <text>dodecanoyl-CoA + H2O = dodecanoate + CoA + H(+)</text>
        <dbReference type="Rhea" id="RHEA:30135"/>
        <dbReference type="ChEBI" id="CHEBI:15377"/>
        <dbReference type="ChEBI" id="CHEBI:15378"/>
        <dbReference type="ChEBI" id="CHEBI:18262"/>
        <dbReference type="ChEBI" id="CHEBI:57287"/>
        <dbReference type="ChEBI" id="CHEBI:57375"/>
    </reaction>
    <physiologicalReaction direction="left-to-right" evidence="22">
        <dbReference type="Rhea" id="RHEA:30136"/>
    </physiologicalReaction>
</comment>
<dbReference type="RefSeq" id="WP_163480028.1">
    <property type="nucleotide sequence ID" value="NZ_JAAGWF010000004.1"/>
</dbReference>
<evidence type="ECO:0000256" key="14">
    <source>
        <dbReference type="ARBA" id="ARBA00037002"/>
    </source>
</evidence>
<keyword evidence="11" id="KW-0472">Membrane</keyword>
<evidence type="ECO:0000259" key="24">
    <source>
        <dbReference type="Pfam" id="PF03061"/>
    </source>
</evidence>
<comment type="catalytic activity">
    <reaction evidence="13">
        <text>(5Z,8Z,11Z,14Z)-eicosatetraenoyl-CoA + H2O = (5Z,8Z,11Z,14Z)-eicosatetraenoate + CoA + H(+)</text>
        <dbReference type="Rhea" id="RHEA:40151"/>
        <dbReference type="ChEBI" id="CHEBI:15377"/>
        <dbReference type="ChEBI" id="CHEBI:15378"/>
        <dbReference type="ChEBI" id="CHEBI:32395"/>
        <dbReference type="ChEBI" id="CHEBI:57287"/>
        <dbReference type="ChEBI" id="CHEBI:57368"/>
    </reaction>
    <physiologicalReaction direction="left-to-right" evidence="13">
        <dbReference type="Rhea" id="RHEA:40152"/>
    </physiologicalReaction>
</comment>
<reference evidence="25 26" key="1">
    <citation type="submission" date="2020-02" db="EMBL/GenBank/DDBJ databases">
        <title>Geodermatophilus sabuli CPCC 205279 I12A-02694.</title>
        <authorList>
            <person name="Jiang Z."/>
        </authorList>
    </citation>
    <scope>NUCLEOTIDE SEQUENCE [LARGE SCALE GENOMIC DNA]</scope>
    <source>
        <strain evidence="25 26">I12A-02694</strain>
    </source>
</reference>
<sequence length="229" mass="23263">MTATEPATGTDLLDAVADLGAALRQSLEASTSTTASAAQLREAAAGIRAATAPLAALPRPYDKLPAVDDMARAVRVFNPVVGVGSGVAVPLDLRPDPAGGGVVARAALGQRYEGPPTFLHGGISALLMDQVLGHAAIAANRWGMTVGLDVRYRRPVPLHVTVRLAGRVAAIDGRRTTVVGTIAADDAPDVALVEATAVFVSPSPEVAARYFAGVRTASGEQVSGRVGTG</sequence>
<evidence type="ECO:0000256" key="9">
    <source>
        <dbReference type="ARBA" id="ARBA00022946"/>
    </source>
</evidence>
<keyword evidence="6" id="KW-0053">Apoptosis</keyword>
<keyword evidence="12" id="KW-0966">Cell projection</keyword>
<evidence type="ECO:0000256" key="15">
    <source>
        <dbReference type="ARBA" id="ARBA00038456"/>
    </source>
</evidence>
<protein>
    <recommendedName>
        <fullName evidence="17">Acyl-coenzyme A thioesterase THEM4</fullName>
        <ecNumber evidence="16">3.1.2.2</ecNumber>
    </recommendedName>
    <alternativeName>
        <fullName evidence="18">Thioesterase superfamily member 4</fullName>
    </alternativeName>
</protein>
<feature type="domain" description="Thioesterase" evidence="24">
    <location>
        <begin position="118"/>
        <end position="186"/>
    </location>
</feature>
<organism evidence="25 26">
    <name type="scientific">Geodermatophilus sabuli</name>
    <dbReference type="NCBI Taxonomy" id="1564158"/>
    <lineage>
        <taxon>Bacteria</taxon>
        <taxon>Bacillati</taxon>
        <taxon>Actinomycetota</taxon>
        <taxon>Actinomycetes</taxon>
        <taxon>Geodermatophilales</taxon>
        <taxon>Geodermatophilaceae</taxon>
        <taxon>Geodermatophilus</taxon>
    </lineage>
</organism>
<evidence type="ECO:0000256" key="2">
    <source>
        <dbReference type="ARBA" id="ARBA00004496"/>
    </source>
</evidence>
<dbReference type="PANTHER" id="PTHR12418">
    <property type="entry name" value="ACYL-COENZYME A THIOESTERASE THEM4"/>
    <property type="match status" value="1"/>
</dbReference>
<dbReference type="InterPro" id="IPR029069">
    <property type="entry name" value="HotDog_dom_sf"/>
</dbReference>
<comment type="caution">
    <text evidence="25">The sequence shown here is derived from an EMBL/GenBank/DDBJ whole genome shotgun (WGS) entry which is preliminary data.</text>
</comment>
<dbReference type="GO" id="GO:0016787">
    <property type="term" value="F:hydrolase activity"/>
    <property type="evidence" value="ECO:0007669"/>
    <property type="project" value="UniProtKB-KW"/>
</dbReference>
<comment type="subcellular location">
    <subcellularLocation>
        <location evidence="3">Cell projection</location>
        <location evidence="3">Ruffle membrane</location>
    </subcellularLocation>
    <subcellularLocation>
        <location evidence="2">Cytoplasm</location>
    </subcellularLocation>
    <subcellularLocation>
        <location evidence="1">Membrane</location>
        <topology evidence="1">Peripheral membrane protein</topology>
    </subcellularLocation>
</comment>
<evidence type="ECO:0000256" key="4">
    <source>
        <dbReference type="ARBA" id="ARBA00022475"/>
    </source>
</evidence>
<evidence type="ECO:0000256" key="12">
    <source>
        <dbReference type="ARBA" id="ARBA00023273"/>
    </source>
</evidence>
<evidence type="ECO:0000256" key="6">
    <source>
        <dbReference type="ARBA" id="ARBA00022703"/>
    </source>
</evidence>
<dbReference type="AlphaFoldDB" id="A0A7K3VWW4"/>
<evidence type="ECO:0000313" key="25">
    <source>
        <dbReference type="EMBL" id="NEK56828.1"/>
    </source>
</evidence>
<dbReference type="EC" id="3.1.2.2" evidence="16"/>
<dbReference type="GO" id="GO:0005737">
    <property type="term" value="C:cytoplasm"/>
    <property type="evidence" value="ECO:0007669"/>
    <property type="project" value="UniProtKB-SubCell"/>
</dbReference>
<comment type="catalytic activity">
    <reaction evidence="14">
        <text>(9Z)-octadecenoyl-CoA + H2O = (9Z)-octadecenoate + CoA + H(+)</text>
        <dbReference type="Rhea" id="RHEA:40139"/>
        <dbReference type="ChEBI" id="CHEBI:15377"/>
        <dbReference type="ChEBI" id="CHEBI:15378"/>
        <dbReference type="ChEBI" id="CHEBI:30823"/>
        <dbReference type="ChEBI" id="CHEBI:57287"/>
        <dbReference type="ChEBI" id="CHEBI:57387"/>
    </reaction>
    <physiologicalReaction direction="left-to-right" evidence="14">
        <dbReference type="Rhea" id="RHEA:40140"/>
    </physiologicalReaction>
</comment>
<comment type="catalytic activity">
    <reaction evidence="19">
        <text>octanoyl-CoA + H2O = octanoate + CoA + H(+)</text>
        <dbReference type="Rhea" id="RHEA:30143"/>
        <dbReference type="ChEBI" id="CHEBI:15377"/>
        <dbReference type="ChEBI" id="CHEBI:15378"/>
        <dbReference type="ChEBI" id="CHEBI:25646"/>
        <dbReference type="ChEBI" id="CHEBI:57287"/>
        <dbReference type="ChEBI" id="CHEBI:57386"/>
    </reaction>
    <physiologicalReaction direction="left-to-right" evidence="19">
        <dbReference type="Rhea" id="RHEA:30144"/>
    </physiologicalReaction>
</comment>
<evidence type="ECO:0000256" key="8">
    <source>
        <dbReference type="ARBA" id="ARBA00022832"/>
    </source>
</evidence>
<evidence type="ECO:0000256" key="5">
    <source>
        <dbReference type="ARBA" id="ARBA00022490"/>
    </source>
</evidence>
<comment type="catalytic activity">
    <reaction evidence="20">
        <text>hexadecanoyl-CoA + H2O = hexadecanoate + CoA + H(+)</text>
        <dbReference type="Rhea" id="RHEA:16645"/>
        <dbReference type="ChEBI" id="CHEBI:7896"/>
        <dbReference type="ChEBI" id="CHEBI:15377"/>
        <dbReference type="ChEBI" id="CHEBI:15378"/>
        <dbReference type="ChEBI" id="CHEBI:57287"/>
        <dbReference type="ChEBI" id="CHEBI:57379"/>
        <dbReference type="EC" id="3.1.2.2"/>
    </reaction>
    <physiologicalReaction direction="left-to-right" evidence="20">
        <dbReference type="Rhea" id="RHEA:16646"/>
    </physiologicalReaction>
</comment>
<evidence type="ECO:0000256" key="3">
    <source>
        <dbReference type="ARBA" id="ARBA00004632"/>
    </source>
</evidence>
<dbReference type="Pfam" id="PF03061">
    <property type="entry name" value="4HBT"/>
    <property type="match status" value="1"/>
</dbReference>
<comment type="similarity">
    <text evidence="15">Belongs to the THEM4/THEM5 thioesterase family.</text>
</comment>
<accession>A0A7K3VWW4</accession>
<keyword evidence="26" id="KW-1185">Reference proteome</keyword>
<dbReference type="GO" id="GO:0006631">
    <property type="term" value="P:fatty acid metabolic process"/>
    <property type="evidence" value="ECO:0007669"/>
    <property type="project" value="UniProtKB-KW"/>
</dbReference>
<evidence type="ECO:0000256" key="18">
    <source>
        <dbReference type="ARBA" id="ARBA00043210"/>
    </source>
</evidence>
<comment type="catalytic activity">
    <reaction evidence="23">
        <text>tetradecanoyl-CoA + H2O = tetradecanoate + CoA + H(+)</text>
        <dbReference type="Rhea" id="RHEA:40119"/>
        <dbReference type="ChEBI" id="CHEBI:15377"/>
        <dbReference type="ChEBI" id="CHEBI:15378"/>
        <dbReference type="ChEBI" id="CHEBI:30807"/>
        <dbReference type="ChEBI" id="CHEBI:57287"/>
        <dbReference type="ChEBI" id="CHEBI:57385"/>
    </reaction>
    <physiologicalReaction direction="left-to-right" evidence="23">
        <dbReference type="Rhea" id="RHEA:40120"/>
    </physiologicalReaction>
</comment>
<evidence type="ECO:0000256" key="21">
    <source>
        <dbReference type="ARBA" id="ARBA00047969"/>
    </source>
</evidence>
<dbReference type="CDD" id="cd03443">
    <property type="entry name" value="PaaI_thioesterase"/>
    <property type="match status" value="1"/>
</dbReference>
<keyword evidence="9" id="KW-0809">Transit peptide</keyword>
<evidence type="ECO:0000256" key="17">
    <source>
        <dbReference type="ARBA" id="ARBA00040123"/>
    </source>
</evidence>
<dbReference type="InterPro" id="IPR052365">
    <property type="entry name" value="THEM4/THEM5_acyl-CoA_thioest"/>
</dbReference>
<dbReference type="Gene3D" id="3.10.129.10">
    <property type="entry name" value="Hotdog Thioesterase"/>
    <property type="match status" value="1"/>
</dbReference>
<dbReference type="InterPro" id="IPR006683">
    <property type="entry name" value="Thioestr_dom"/>
</dbReference>
<evidence type="ECO:0000256" key="13">
    <source>
        <dbReference type="ARBA" id="ARBA00035852"/>
    </source>
</evidence>
<dbReference type="GO" id="GO:0016020">
    <property type="term" value="C:membrane"/>
    <property type="evidence" value="ECO:0007669"/>
    <property type="project" value="UniProtKB-SubCell"/>
</dbReference>
<evidence type="ECO:0000256" key="7">
    <source>
        <dbReference type="ARBA" id="ARBA00022801"/>
    </source>
</evidence>
<evidence type="ECO:0000256" key="19">
    <source>
        <dbReference type="ARBA" id="ARBA00047588"/>
    </source>
</evidence>
<keyword evidence="8" id="KW-0276">Fatty acid metabolism</keyword>
<evidence type="ECO:0000256" key="20">
    <source>
        <dbReference type="ARBA" id="ARBA00047734"/>
    </source>
</evidence>
<gene>
    <name evidence="25" type="ORF">GCU56_02945</name>
</gene>
<evidence type="ECO:0000313" key="26">
    <source>
        <dbReference type="Proteomes" id="UP000470246"/>
    </source>
</evidence>
<evidence type="ECO:0000256" key="16">
    <source>
        <dbReference type="ARBA" id="ARBA00038848"/>
    </source>
</evidence>
<evidence type="ECO:0000256" key="23">
    <source>
        <dbReference type="ARBA" id="ARBA00048180"/>
    </source>
</evidence>
<dbReference type="SUPFAM" id="SSF54637">
    <property type="entry name" value="Thioesterase/thiol ester dehydrase-isomerase"/>
    <property type="match status" value="1"/>
</dbReference>
<keyword evidence="5" id="KW-0963">Cytoplasm</keyword>
<keyword evidence="7" id="KW-0378">Hydrolase</keyword>